<feature type="transmembrane region" description="Helical" evidence="8">
    <location>
        <begin position="207"/>
        <end position="231"/>
    </location>
</feature>
<evidence type="ECO:0000256" key="8">
    <source>
        <dbReference type="RuleBase" id="RU363058"/>
    </source>
</evidence>
<dbReference type="Pfam" id="PF01384">
    <property type="entry name" value="PHO4"/>
    <property type="match status" value="1"/>
</dbReference>
<accession>A0ABP0GAT7</accession>
<evidence type="ECO:0000256" key="6">
    <source>
        <dbReference type="ARBA" id="ARBA00022989"/>
    </source>
</evidence>
<keyword evidence="11" id="KW-1185">Reference proteome</keyword>
<gene>
    <name evidence="10" type="ORF">CVLEPA_LOCUS20574</name>
</gene>
<dbReference type="Proteomes" id="UP001642483">
    <property type="component" value="Unassembled WGS sequence"/>
</dbReference>
<proteinExistence type="inferred from homology"/>
<comment type="similarity">
    <text evidence="2 8">Belongs to the inorganic phosphate transporter (PiT) (TC 2.A.20) family.</text>
</comment>
<evidence type="ECO:0000256" key="9">
    <source>
        <dbReference type="SAM" id="MobiDB-lite"/>
    </source>
</evidence>
<sequence length="762" mass="82308">MATTVAAEVLSTVATILTTSVTIAVKDFQASVLWILIVGFIIAFVLAFAVGANDVANSFGTTVGSGTLTLKQACILGSIFETLGAILLGAKVGQTIRKGIVEVGIYTGDESLLMIGEVSAMLASGLWQLIATFLKLPVSGTHSIVGATIGFSLVAKGAVGVNWKKMGLIVGSWFLSPVLAGLMAAGFYFMLRILIFQKDEPVRPGLIALPIMYGFTIAINCFSVFFSGAPLLGFNQLSPLADVAISAAIGLVVALLIQFIVVRRLRKSFQAIEEERQTQASQMVTEVNGQPGFGRKISKLPTVMETISEKDSPDVSNMKLEENGSGDNLGGNNHLGSISETTQLASTTDKSPPAYDGIKQGDHNSPKRVRIESLKNEMLSPRTVEDAKRLREKNSKRSKSLGGDARTNSSSVRIPPLLQLEKNVMKANIPLPSAQEIKEEIRRNFSEPAMQHLVSHGDDGGVYEVFINRNRKVVTIHRKSTSNSESHDPIHHMGDQKHESDLELTNLLSAIPPDLKLEDPFEESEDEGLAMSVPASEPLVQNIYSGAIEKGFRKLSNSQQNVIAIKIEEKVKEPVEAKKLTKDEIMEAKEGRIEVRKMFSFLQVLTACFGSFAHGGNDVSNAIGPLIALWIIFQEGAVQQQADTPLWILLYGGIGICCGLWVWGRRVIETMGNDLTNLTPSRGFAIELMSAITVLMASNVGLPVSTTHCKVGAVVAVGWVRAREAVDWKIFRNIVLAWFVTVPISGGLSAVTFAIIRAAANL</sequence>
<keyword evidence="6 8" id="KW-1133">Transmembrane helix</keyword>
<comment type="subcellular location">
    <subcellularLocation>
        <location evidence="1 8">Membrane</location>
        <topology evidence="1 8">Multi-pass membrane protein</topology>
    </subcellularLocation>
</comment>
<keyword evidence="5 8" id="KW-0812">Transmembrane</keyword>
<feature type="transmembrane region" description="Helical" evidence="8">
    <location>
        <begin position="243"/>
        <end position="262"/>
    </location>
</feature>
<dbReference type="InterPro" id="IPR001204">
    <property type="entry name" value="Phos_transporter"/>
</dbReference>
<feature type="compositionally biased region" description="Polar residues" evidence="9">
    <location>
        <begin position="330"/>
        <end position="350"/>
    </location>
</feature>
<keyword evidence="7 8" id="KW-0472">Membrane</keyword>
<evidence type="ECO:0000313" key="11">
    <source>
        <dbReference type="Proteomes" id="UP001642483"/>
    </source>
</evidence>
<comment type="function">
    <text evidence="8">Sodium-phosphate symporter.</text>
</comment>
<evidence type="ECO:0000256" key="7">
    <source>
        <dbReference type="ARBA" id="ARBA00023136"/>
    </source>
</evidence>
<organism evidence="10 11">
    <name type="scientific">Clavelina lepadiformis</name>
    <name type="common">Light-bulb sea squirt</name>
    <name type="synonym">Ascidia lepadiformis</name>
    <dbReference type="NCBI Taxonomy" id="159417"/>
    <lineage>
        <taxon>Eukaryota</taxon>
        <taxon>Metazoa</taxon>
        <taxon>Chordata</taxon>
        <taxon>Tunicata</taxon>
        <taxon>Ascidiacea</taxon>
        <taxon>Aplousobranchia</taxon>
        <taxon>Clavelinidae</taxon>
        <taxon>Clavelina</taxon>
    </lineage>
</organism>
<evidence type="ECO:0000256" key="5">
    <source>
        <dbReference type="ARBA" id="ARBA00022692"/>
    </source>
</evidence>
<name>A0ABP0GAT7_CLALP</name>
<evidence type="ECO:0000256" key="1">
    <source>
        <dbReference type="ARBA" id="ARBA00004141"/>
    </source>
</evidence>
<comment type="caution">
    <text evidence="10">The sequence shown here is derived from an EMBL/GenBank/DDBJ whole genome shotgun (WGS) entry which is preliminary data.</text>
</comment>
<feature type="compositionally biased region" description="Basic and acidic residues" evidence="9">
    <location>
        <begin position="383"/>
        <end position="395"/>
    </location>
</feature>
<feature type="region of interest" description="Disordered" evidence="9">
    <location>
        <begin position="307"/>
        <end position="410"/>
    </location>
</feature>
<feature type="transmembrane region" description="Helical" evidence="8">
    <location>
        <begin position="684"/>
        <end position="702"/>
    </location>
</feature>
<evidence type="ECO:0000256" key="4">
    <source>
        <dbReference type="ARBA" id="ARBA00022592"/>
    </source>
</evidence>
<protein>
    <recommendedName>
        <fullName evidence="8">Phosphate transporter</fullName>
    </recommendedName>
</protein>
<dbReference type="PANTHER" id="PTHR11101">
    <property type="entry name" value="PHOSPHATE TRANSPORTER"/>
    <property type="match status" value="1"/>
</dbReference>
<keyword evidence="4 8" id="KW-0592">Phosphate transport</keyword>
<feature type="transmembrane region" description="Helical" evidence="8">
    <location>
        <begin position="6"/>
        <end position="25"/>
    </location>
</feature>
<feature type="transmembrane region" description="Helical" evidence="8">
    <location>
        <begin position="32"/>
        <end position="50"/>
    </location>
</feature>
<keyword evidence="3 8" id="KW-0813">Transport</keyword>
<feature type="transmembrane region" description="Helical" evidence="8">
    <location>
        <begin position="111"/>
        <end position="130"/>
    </location>
</feature>
<reference evidence="10 11" key="1">
    <citation type="submission" date="2024-02" db="EMBL/GenBank/DDBJ databases">
        <authorList>
            <person name="Daric V."/>
            <person name="Darras S."/>
        </authorList>
    </citation>
    <scope>NUCLEOTIDE SEQUENCE [LARGE SCALE GENOMIC DNA]</scope>
</reference>
<dbReference type="EMBL" id="CAWYQH010000108">
    <property type="protein sequence ID" value="CAK8688573.1"/>
    <property type="molecule type" value="Genomic_DNA"/>
</dbReference>
<feature type="transmembrane region" description="Helical" evidence="8">
    <location>
        <begin position="645"/>
        <end position="664"/>
    </location>
</feature>
<evidence type="ECO:0000256" key="2">
    <source>
        <dbReference type="ARBA" id="ARBA00009916"/>
    </source>
</evidence>
<feature type="transmembrane region" description="Helical" evidence="8">
    <location>
        <begin position="173"/>
        <end position="195"/>
    </location>
</feature>
<evidence type="ECO:0000313" key="10">
    <source>
        <dbReference type="EMBL" id="CAK8688573.1"/>
    </source>
</evidence>
<feature type="transmembrane region" description="Helical" evidence="8">
    <location>
        <begin position="70"/>
        <end position="90"/>
    </location>
</feature>
<feature type="compositionally biased region" description="Basic and acidic residues" evidence="9">
    <location>
        <begin position="359"/>
        <end position="375"/>
    </location>
</feature>
<evidence type="ECO:0000256" key="3">
    <source>
        <dbReference type="ARBA" id="ARBA00022448"/>
    </source>
</evidence>
<dbReference type="PANTHER" id="PTHR11101:SF80">
    <property type="entry name" value="PHOSPHATE TRANSPORTER"/>
    <property type="match status" value="1"/>
</dbReference>
<feature type="transmembrane region" description="Helical" evidence="8">
    <location>
        <begin position="622"/>
        <end position="638"/>
    </location>
</feature>
<feature type="transmembrane region" description="Helical" evidence="8">
    <location>
        <begin position="735"/>
        <end position="760"/>
    </location>
</feature>